<comment type="similarity">
    <text evidence="1">Belongs to the plant acyltransferase family.</text>
</comment>
<dbReference type="EMBL" id="SMOL01000781">
    <property type="protein sequence ID" value="KAB2596324.1"/>
    <property type="molecule type" value="Genomic_DNA"/>
</dbReference>
<keyword evidence="2 4" id="KW-0808">Transferase</keyword>
<evidence type="ECO:0000256" key="2">
    <source>
        <dbReference type="ARBA" id="ARBA00022679"/>
    </source>
</evidence>
<dbReference type="Pfam" id="PF02458">
    <property type="entry name" value="Transferase"/>
    <property type="match status" value="1"/>
</dbReference>
<dbReference type="OrthoDB" id="1862401at2759"/>
<dbReference type="GO" id="GO:0009836">
    <property type="term" value="P:fruit ripening, climacteric"/>
    <property type="evidence" value="ECO:0007669"/>
    <property type="project" value="UniProtKB-ARBA"/>
</dbReference>
<dbReference type="InterPro" id="IPR050898">
    <property type="entry name" value="Plant_acyltransferase"/>
</dbReference>
<name>A0A5N5FCZ9_9ROSA</name>
<reference evidence="4 5" key="3">
    <citation type="submission" date="2019-11" db="EMBL/GenBank/DDBJ databases">
        <title>A de novo genome assembly of a pear dwarfing rootstock.</title>
        <authorList>
            <person name="Wang F."/>
            <person name="Wang J."/>
            <person name="Li S."/>
            <person name="Zhang Y."/>
            <person name="Fang M."/>
            <person name="Ma L."/>
            <person name="Zhao Y."/>
            <person name="Jiang S."/>
        </authorList>
    </citation>
    <scope>NUCLEOTIDE SEQUENCE [LARGE SCALE GENOMIC DNA]</scope>
    <source>
        <strain evidence="4">S2</strain>
        <tissue evidence="4">Leaf</tissue>
    </source>
</reference>
<keyword evidence="5" id="KW-1185">Reference proteome</keyword>
<reference evidence="5" key="2">
    <citation type="submission" date="2019-10" db="EMBL/GenBank/DDBJ databases">
        <title>A de novo genome assembly of a pear dwarfing rootstock.</title>
        <authorList>
            <person name="Wang F."/>
            <person name="Wang J."/>
            <person name="Li S."/>
            <person name="Zhang Y."/>
            <person name="Fang M."/>
            <person name="Ma L."/>
            <person name="Zhao Y."/>
            <person name="Jiang S."/>
        </authorList>
    </citation>
    <scope>NUCLEOTIDE SEQUENCE [LARGE SCALE GENOMIC DNA]</scope>
</reference>
<dbReference type="PANTHER" id="PTHR31147:SF1">
    <property type="entry name" value="ACYL TRANSFERASE 4"/>
    <property type="match status" value="1"/>
</dbReference>
<comment type="caution">
    <text evidence="4">The sequence shown here is derived from an EMBL/GenBank/DDBJ whole genome shotgun (WGS) entry which is preliminary data.</text>
</comment>
<evidence type="ECO:0000256" key="1">
    <source>
        <dbReference type="ARBA" id="ARBA00009861"/>
    </source>
</evidence>
<organism evidence="4 5">
    <name type="scientific">Pyrus ussuriensis x Pyrus communis</name>
    <dbReference type="NCBI Taxonomy" id="2448454"/>
    <lineage>
        <taxon>Eukaryota</taxon>
        <taxon>Viridiplantae</taxon>
        <taxon>Streptophyta</taxon>
        <taxon>Embryophyta</taxon>
        <taxon>Tracheophyta</taxon>
        <taxon>Spermatophyta</taxon>
        <taxon>Magnoliopsida</taxon>
        <taxon>eudicotyledons</taxon>
        <taxon>Gunneridae</taxon>
        <taxon>Pentapetalae</taxon>
        <taxon>rosids</taxon>
        <taxon>fabids</taxon>
        <taxon>Rosales</taxon>
        <taxon>Rosaceae</taxon>
        <taxon>Amygdaloideae</taxon>
        <taxon>Maleae</taxon>
        <taxon>Pyrus</taxon>
    </lineage>
</organism>
<evidence type="ECO:0000313" key="4">
    <source>
        <dbReference type="EMBL" id="KAB2596324.1"/>
    </source>
</evidence>
<accession>A0A5N5FCZ9</accession>
<dbReference type="Gene3D" id="3.30.559.10">
    <property type="entry name" value="Chloramphenicol acetyltransferase-like domain"/>
    <property type="match status" value="2"/>
</dbReference>
<sequence length="485" mass="53357">MGSSLRVKEAVVVTPSDPTPTCVLNLSAVDSQLFLRFTIEYLLVYTPCPGLNQASTASRVKAALAHALVPYYPLAGRVRPKPDGSSLQVVCRAQGAVFIEAVSYNVAVSDFERAPRYVAEWRKLLSLQVADVLKGAPPLVVQLTWLKDGAAALGVGFNHCVCDGIGSAEFLNSFAELATGKRGFTSEFKPKPIWDRHLLDPQPALNPRHHRVTNAASHPEYSKVPDVSGFVTRFANERLTPTSITFHKKYLIELKKLAASTSRLSIESSSSYTSFEVLSGHVWRSWARALNLPPNQTLKILFSVNVRDRVRPSLPDGYYGNAFVLGCAQCSARELAEKGLWHAAELVKRAKERVGEEHVRRVVESVSGEGGRACPDSVGVLIVSQWSRLGLERVDFGMGKPVHVGPICSDRYCLFLPAGHSDGGDDDRGESVKVMVAVPTSAVEKYEMLVKIFFYLYNPKCMQSKWRRKTDWKPPKVVCTTGLGV</sequence>
<reference evidence="4 5" key="1">
    <citation type="submission" date="2019-09" db="EMBL/GenBank/DDBJ databases">
        <authorList>
            <person name="Ou C."/>
        </authorList>
    </citation>
    <scope>NUCLEOTIDE SEQUENCE [LARGE SCALE GENOMIC DNA]</scope>
    <source>
        <strain evidence="4">S2</strain>
        <tissue evidence="4">Leaf</tissue>
    </source>
</reference>
<evidence type="ECO:0000256" key="3">
    <source>
        <dbReference type="ARBA" id="ARBA00023315"/>
    </source>
</evidence>
<dbReference type="PANTHER" id="PTHR31147">
    <property type="entry name" value="ACYL TRANSFERASE 4"/>
    <property type="match status" value="1"/>
</dbReference>
<keyword evidence="3" id="KW-0012">Acyltransferase</keyword>
<dbReference type="InterPro" id="IPR023213">
    <property type="entry name" value="CAT-like_dom_sf"/>
</dbReference>
<dbReference type="Proteomes" id="UP000327157">
    <property type="component" value="Chromosome 7"/>
</dbReference>
<dbReference type="GO" id="GO:0016746">
    <property type="term" value="F:acyltransferase activity"/>
    <property type="evidence" value="ECO:0007669"/>
    <property type="project" value="UniProtKB-KW"/>
</dbReference>
<dbReference type="SUPFAM" id="SSF52777">
    <property type="entry name" value="CoA-dependent acyltransferases"/>
    <property type="match status" value="1"/>
</dbReference>
<proteinExistence type="inferred from homology"/>
<protein>
    <submittedName>
        <fullName evidence="4">Taxadien-5-alpha-ol O-acetyltransferase-like</fullName>
    </submittedName>
</protein>
<gene>
    <name evidence="4" type="ORF">D8674_031774</name>
</gene>
<dbReference type="AlphaFoldDB" id="A0A5N5FCZ9"/>
<evidence type="ECO:0000313" key="5">
    <source>
        <dbReference type="Proteomes" id="UP000327157"/>
    </source>
</evidence>